<comment type="caution">
    <text evidence="12">The sequence shown here is derived from an EMBL/GenBank/DDBJ whole genome shotgun (WGS) entry which is preliminary data.</text>
</comment>
<dbReference type="PANTHER" id="PTHR30406">
    <property type="entry name" value="SULFATE TRANSPORT SYSTEM PERMEASE PROTEIN"/>
    <property type="match status" value="1"/>
</dbReference>
<evidence type="ECO:0000256" key="10">
    <source>
        <dbReference type="SAM" id="MobiDB-lite"/>
    </source>
</evidence>
<evidence type="ECO:0000313" key="12">
    <source>
        <dbReference type="EMBL" id="TXL73798.1"/>
    </source>
</evidence>
<evidence type="ECO:0000313" key="13">
    <source>
        <dbReference type="Proteomes" id="UP000321638"/>
    </source>
</evidence>
<dbReference type="PROSITE" id="PS50928">
    <property type="entry name" value="ABC_TM1"/>
    <property type="match status" value="1"/>
</dbReference>
<dbReference type="NCBIfam" id="TIGR00969">
    <property type="entry name" value="3a0106s02"/>
    <property type="match status" value="1"/>
</dbReference>
<keyword evidence="4 9" id="KW-0812">Transmembrane</keyword>
<comment type="similarity">
    <text evidence="9">Belongs to the binding-protein-dependent transport system permease family. CysTW subfamily.</text>
</comment>
<accession>A0A5C8PK79</accession>
<evidence type="ECO:0000256" key="8">
    <source>
        <dbReference type="ARBA" id="ARBA00025323"/>
    </source>
</evidence>
<dbReference type="OrthoDB" id="9804629at2"/>
<feature type="transmembrane region" description="Helical" evidence="9">
    <location>
        <begin position="108"/>
        <end position="137"/>
    </location>
</feature>
<evidence type="ECO:0000256" key="7">
    <source>
        <dbReference type="ARBA" id="ARBA00023136"/>
    </source>
</evidence>
<dbReference type="CDD" id="cd06261">
    <property type="entry name" value="TM_PBP2"/>
    <property type="match status" value="1"/>
</dbReference>
<comment type="subunit">
    <text evidence="2">The complex is composed of two ATP-binding proteins (CysA), two transmembrane proteins (CysT and CysW) and a solute-binding protein (CysP).</text>
</comment>
<evidence type="ECO:0000256" key="9">
    <source>
        <dbReference type="RuleBase" id="RU366001"/>
    </source>
</evidence>
<evidence type="ECO:0000256" key="6">
    <source>
        <dbReference type="ARBA" id="ARBA00023032"/>
    </source>
</evidence>
<evidence type="ECO:0000256" key="4">
    <source>
        <dbReference type="ARBA" id="ARBA00022692"/>
    </source>
</evidence>
<feature type="transmembrane region" description="Helical" evidence="9">
    <location>
        <begin position="183"/>
        <end position="207"/>
    </location>
</feature>
<evidence type="ECO:0000256" key="3">
    <source>
        <dbReference type="ARBA" id="ARBA00022448"/>
    </source>
</evidence>
<dbReference type="GO" id="GO:0005886">
    <property type="term" value="C:plasma membrane"/>
    <property type="evidence" value="ECO:0007669"/>
    <property type="project" value="UniProtKB-SubCell"/>
</dbReference>
<evidence type="ECO:0000256" key="2">
    <source>
        <dbReference type="ARBA" id="ARBA00011779"/>
    </source>
</evidence>
<feature type="region of interest" description="Disordered" evidence="10">
    <location>
        <begin position="1"/>
        <end position="46"/>
    </location>
</feature>
<dbReference type="InterPro" id="IPR011865">
    <property type="entry name" value="CysT_permease"/>
</dbReference>
<feature type="compositionally biased region" description="Low complexity" evidence="10">
    <location>
        <begin position="33"/>
        <end position="44"/>
    </location>
</feature>
<comment type="function">
    <text evidence="9">Part of the ABC transporter complex (TC 3.A.1.6.1) involved in sulfate/thiosulfate import.</text>
</comment>
<keyword evidence="5 9" id="KW-1133">Transmembrane helix</keyword>
<feature type="compositionally biased region" description="Basic and acidic residues" evidence="10">
    <location>
        <begin position="10"/>
        <end position="19"/>
    </location>
</feature>
<feature type="transmembrane region" description="Helical" evidence="9">
    <location>
        <begin position="239"/>
        <end position="260"/>
    </location>
</feature>
<dbReference type="FunFam" id="1.10.3720.10:FF:000004">
    <property type="entry name" value="Sulfate transport system permease protein CysT"/>
    <property type="match status" value="1"/>
</dbReference>
<feature type="domain" description="ABC transmembrane type-1" evidence="11">
    <location>
        <begin position="111"/>
        <end position="314"/>
    </location>
</feature>
<dbReference type="Pfam" id="PF00528">
    <property type="entry name" value="BPD_transp_1"/>
    <property type="match status" value="1"/>
</dbReference>
<reference evidence="12 13" key="1">
    <citation type="submission" date="2019-06" db="EMBL/GenBank/DDBJ databases">
        <title>New taxonomy in bacterial strain CC-CFT640, isolated from vineyard.</title>
        <authorList>
            <person name="Lin S.-Y."/>
            <person name="Tsai C.-F."/>
            <person name="Young C.-C."/>
        </authorList>
    </citation>
    <scope>NUCLEOTIDE SEQUENCE [LARGE SCALE GENOMIC DNA]</scope>
    <source>
        <strain evidence="12 13">CC-CFT640</strain>
    </source>
</reference>
<keyword evidence="7 9" id="KW-0472">Membrane</keyword>
<protein>
    <recommendedName>
        <fullName evidence="9">Sulfate transport system permease protein CysT</fullName>
    </recommendedName>
</protein>
<dbReference type="InterPro" id="IPR035906">
    <property type="entry name" value="MetI-like_sf"/>
</dbReference>
<dbReference type="GO" id="GO:0015419">
    <property type="term" value="F:ABC-type sulfate transporter activity"/>
    <property type="evidence" value="ECO:0007669"/>
    <property type="project" value="UniProtKB-UniRule"/>
</dbReference>
<dbReference type="Gene3D" id="1.10.3720.10">
    <property type="entry name" value="MetI-like"/>
    <property type="match status" value="1"/>
</dbReference>
<evidence type="ECO:0000259" key="11">
    <source>
        <dbReference type="PROSITE" id="PS50928"/>
    </source>
</evidence>
<dbReference type="Proteomes" id="UP000321638">
    <property type="component" value="Unassembled WGS sequence"/>
</dbReference>
<keyword evidence="6 9" id="KW-0764">Sulfate transport</keyword>
<feature type="transmembrane region" description="Helical" evidence="9">
    <location>
        <begin position="60"/>
        <end position="88"/>
    </location>
</feature>
<dbReference type="SUPFAM" id="SSF161098">
    <property type="entry name" value="MetI-like"/>
    <property type="match status" value="1"/>
</dbReference>
<dbReference type="NCBIfam" id="TIGR02139">
    <property type="entry name" value="permease_CysT"/>
    <property type="match status" value="1"/>
</dbReference>
<dbReference type="InterPro" id="IPR005667">
    <property type="entry name" value="Sulph_transpt2"/>
</dbReference>
<comment type="subcellular location">
    <subcellularLocation>
        <location evidence="1">Cell membrane</location>
        <topology evidence="1">Multi-pass membrane protein</topology>
    </subcellularLocation>
</comment>
<comment type="function">
    <text evidence="8">Part of the ABC transporter complex CysAWTP (TC 3.A.1.6.1) involved in sulfate/thiosulfate import. Probably responsible for the translocation of the substrate across the membrane.</text>
</comment>
<dbReference type="EMBL" id="VDUZ01000022">
    <property type="protein sequence ID" value="TXL73798.1"/>
    <property type="molecule type" value="Genomic_DNA"/>
</dbReference>
<dbReference type="PANTHER" id="PTHR30406:SF8">
    <property type="entry name" value="SULFATE TRANSPORT SYSTEM PERMEASE PROTEIN CYST"/>
    <property type="match status" value="1"/>
</dbReference>
<name>A0A5C8PK79_9HYPH</name>
<dbReference type="InterPro" id="IPR000515">
    <property type="entry name" value="MetI-like"/>
</dbReference>
<organism evidence="12 13">
    <name type="scientific">Vineibacter terrae</name>
    <dbReference type="NCBI Taxonomy" id="2586908"/>
    <lineage>
        <taxon>Bacteria</taxon>
        <taxon>Pseudomonadati</taxon>
        <taxon>Pseudomonadota</taxon>
        <taxon>Alphaproteobacteria</taxon>
        <taxon>Hyphomicrobiales</taxon>
        <taxon>Vineibacter</taxon>
    </lineage>
</organism>
<proteinExistence type="inferred from homology"/>
<sequence length="328" mass="34927">MSSSALLDRPAGRGHDQQRRAAARVETLDLTQASPPTSADASPPCLADARPKAAWRPRSIIPGFGLTLGLTLAWLGLIVMLPLVALFARAASVDPGRFIETVTSERVLAALQLSFGAALAAALANAVFGTLLAWVLVRYRFPGRRLVDSLVDVPFALPTAVAGISLTALYAENGWLGAPLAELGIKVAFTPLGVFVALVFVSLPFVVRSIEPVLQDLSPEIEEAAACLGASRWQTIWRVIVPTLFPALATGFALAFARAVGEYGSVIFIAGNLPGISEIAPLLIVIKLEEYAYGEATAVAAVMLLLSFVLLLAINLLQRWSRSHLERR</sequence>
<keyword evidence="13" id="KW-1185">Reference proteome</keyword>
<keyword evidence="3 9" id="KW-0813">Transport</keyword>
<dbReference type="AlphaFoldDB" id="A0A5C8PK79"/>
<feature type="transmembrane region" description="Helical" evidence="9">
    <location>
        <begin position="266"/>
        <end position="286"/>
    </location>
</feature>
<evidence type="ECO:0000256" key="1">
    <source>
        <dbReference type="ARBA" id="ARBA00004651"/>
    </source>
</evidence>
<feature type="transmembrane region" description="Helical" evidence="9">
    <location>
        <begin position="149"/>
        <end position="171"/>
    </location>
</feature>
<gene>
    <name evidence="12" type="primary">cysT</name>
    <name evidence="12" type="ORF">FHP25_19270</name>
</gene>
<feature type="transmembrane region" description="Helical" evidence="9">
    <location>
        <begin position="298"/>
        <end position="318"/>
    </location>
</feature>
<evidence type="ECO:0000256" key="5">
    <source>
        <dbReference type="ARBA" id="ARBA00022989"/>
    </source>
</evidence>